<dbReference type="RefSeq" id="WP_053993218.1">
    <property type="nucleotide sequence ID" value="NZ_CP065643.1"/>
</dbReference>
<dbReference type="GO" id="GO:0016020">
    <property type="term" value="C:membrane"/>
    <property type="evidence" value="ECO:0007669"/>
    <property type="project" value="TreeGrafter"/>
</dbReference>
<dbReference type="PANTHER" id="PTHR44196">
    <property type="entry name" value="DEHYDROGENASE/REDUCTASE SDR FAMILY MEMBER 7B"/>
    <property type="match status" value="1"/>
</dbReference>
<name>A0A0M9DNH7_9BACI</name>
<evidence type="ECO:0000256" key="1">
    <source>
        <dbReference type="ARBA" id="ARBA00006484"/>
    </source>
</evidence>
<dbReference type="GO" id="GO:0016491">
    <property type="term" value="F:oxidoreductase activity"/>
    <property type="evidence" value="ECO:0007669"/>
    <property type="project" value="UniProtKB-KW"/>
</dbReference>
<dbReference type="Proteomes" id="UP000037977">
    <property type="component" value="Unassembled WGS sequence"/>
</dbReference>
<evidence type="ECO:0000256" key="2">
    <source>
        <dbReference type="ARBA" id="ARBA00023002"/>
    </source>
</evidence>
<dbReference type="SUPFAM" id="SSF51735">
    <property type="entry name" value="NAD(P)-binding Rossmann-fold domains"/>
    <property type="match status" value="1"/>
</dbReference>
<dbReference type="EMBL" id="LGCI01000002">
    <property type="protein sequence ID" value="KOY84026.1"/>
    <property type="molecule type" value="Genomic_DNA"/>
</dbReference>
<dbReference type="Pfam" id="PF00106">
    <property type="entry name" value="adh_short"/>
    <property type="match status" value="1"/>
</dbReference>
<keyword evidence="2" id="KW-0560">Oxidoreductase</keyword>
<dbReference type="InterPro" id="IPR036291">
    <property type="entry name" value="NAD(P)-bd_dom_sf"/>
</dbReference>
<dbReference type="OrthoDB" id="9775296at2"/>
<evidence type="ECO:0000256" key="3">
    <source>
        <dbReference type="RuleBase" id="RU000363"/>
    </source>
</evidence>
<dbReference type="Gene3D" id="3.40.50.720">
    <property type="entry name" value="NAD(P)-binding Rossmann-like Domain"/>
    <property type="match status" value="1"/>
</dbReference>
<sequence>MDAQVVVITGAGSGLGASLAKKYYGLGYYVCLLGRTRTKLLKIAKSFDDRYAIYEVDVSSKSNVSKVMQAIKQEVGQIDVFINNAGVGDFDSAEHISEQAIHQMIDINLKGTIFCTQEVVKDMKKRDQGCIINIISLSGKRGKINESVYSASKFGARGFIESLALELEQTKVKVFGAYMGNMKTELWDGAKAEESYMDPDDVADIIIENTIERKNIVVEEIIIKNNKYKYI</sequence>
<comment type="caution">
    <text evidence="4">The sequence shown here is derived from an EMBL/GenBank/DDBJ whole genome shotgun (WGS) entry which is preliminary data.</text>
</comment>
<organism evidence="4 5">
    <name type="scientific">Lysinibacillus macroides</name>
    <dbReference type="NCBI Taxonomy" id="33935"/>
    <lineage>
        <taxon>Bacteria</taxon>
        <taxon>Bacillati</taxon>
        <taxon>Bacillota</taxon>
        <taxon>Bacilli</taxon>
        <taxon>Bacillales</taxon>
        <taxon>Bacillaceae</taxon>
        <taxon>Lysinibacillus</taxon>
    </lineage>
</organism>
<dbReference type="PRINTS" id="PR00080">
    <property type="entry name" value="SDRFAMILY"/>
</dbReference>
<reference evidence="4 5" key="1">
    <citation type="submission" date="2015-07" db="EMBL/GenBank/DDBJ databases">
        <title>Genome sequencing project for genomic taxonomy and phylogenomics of Bacillus-like bacteria.</title>
        <authorList>
            <person name="Liu B."/>
            <person name="Wang J."/>
            <person name="Zhu Y."/>
            <person name="Liu G."/>
            <person name="Chen Q."/>
            <person name="Chen Z."/>
            <person name="Che J."/>
            <person name="Ge C."/>
            <person name="Shi H."/>
            <person name="Pan Z."/>
            <person name="Liu X."/>
        </authorList>
    </citation>
    <scope>NUCLEOTIDE SEQUENCE [LARGE SCALE GENOMIC DNA]</scope>
    <source>
        <strain evidence="4 5">DSM 54</strain>
    </source>
</reference>
<dbReference type="STRING" id="33935.ADM90_01030"/>
<dbReference type="InterPro" id="IPR020904">
    <property type="entry name" value="Sc_DH/Rdtase_CS"/>
</dbReference>
<dbReference type="PANTHER" id="PTHR44196:SF1">
    <property type="entry name" value="DEHYDROGENASE_REDUCTASE SDR FAMILY MEMBER 7B"/>
    <property type="match status" value="1"/>
</dbReference>
<dbReference type="PRINTS" id="PR00081">
    <property type="entry name" value="GDHRDH"/>
</dbReference>
<evidence type="ECO:0000313" key="4">
    <source>
        <dbReference type="EMBL" id="KOY84026.1"/>
    </source>
</evidence>
<evidence type="ECO:0000313" key="5">
    <source>
        <dbReference type="Proteomes" id="UP000037977"/>
    </source>
</evidence>
<gene>
    <name evidence="4" type="ORF">ADM90_01030</name>
</gene>
<dbReference type="InterPro" id="IPR002347">
    <property type="entry name" value="SDR_fam"/>
</dbReference>
<comment type="similarity">
    <text evidence="1 3">Belongs to the short-chain dehydrogenases/reductases (SDR) family.</text>
</comment>
<dbReference type="PROSITE" id="PS00061">
    <property type="entry name" value="ADH_SHORT"/>
    <property type="match status" value="1"/>
</dbReference>
<protein>
    <submittedName>
        <fullName evidence="4">Alcohol dehydrogenase</fullName>
    </submittedName>
</protein>
<proteinExistence type="inferred from homology"/>
<dbReference type="AlphaFoldDB" id="A0A0M9DNH7"/>
<dbReference type="CDD" id="cd05233">
    <property type="entry name" value="SDR_c"/>
    <property type="match status" value="1"/>
</dbReference>
<accession>A0A0M9DNH7</accession>
<keyword evidence="5" id="KW-1185">Reference proteome</keyword>
<dbReference type="PATRIC" id="fig|33935.3.peg.3050"/>